<dbReference type="SUPFAM" id="SSF47413">
    <property type="entry name" value="lambda repressor-like DNA-binding domains"/>
    <property type="match status" value="1"/>
</dbReference>
<dbReference type="InterPro" id="IPR043917">
    <property type="entry name" value="DUF5753"/>
</dbReference>
<accession>A0A1U9ZYL7</accession>
<protein>
    <recommendedName>
        <fullName evidence="2">HTH cro/C1-type domain-containing protein</fullName>
    </recommendedName>
</protein>
<sequence length="422" mass="46504">MSAQELVNAVTDTGRSLTRSYMSLLVSGKKDNPSLDLLRTMAEILRVSCGWLAGEDVPRDRPVAEQAGIAGIPPALELAADYELLSPESRRSISHMVQLALRAEARPGSRRSAAPLPTTGGQAGGGAHPFPAIAVYQAHHLTVELNNLIGQRLYTLRTAAALPPAEAASILAASERDIVALERGERPISEAELDRLLTLYGVQSAEQRALIGEVARGEHAHAWWLRYFATMPPWVATMLAAEADSRVIRAYGAEAVPALLQTEAYARAARQAAHRPDPAHDQVELAVRLVMDRQINPIERQSARLWVILREAALLDMPGGPDVQAEQLSHLIDLSKQENIALRINARHGERYQPRGGSFTLLQRLGRPNLVYVTGLVEDRLITRPEVVDEYLVAHLRLDMSAEREERTIEILTDIRRHVTSR</sequence>
<evidence type="ECO:0000313" key="4">
    <source>
        <dbReference type="Proteomes" id="UP000190797"/>
    </source>
</evidence>
<gene>
    <name evidence="3" type="ORF">BKM31_17695</name>
</gene>
<proteinExistence type="predicted"/>
<evidence type="ECO:0000256" key="1">
    <source>
        <dbReference type="SAM" id="MobiDB-lite"/>
    </source>
</evidence>
<dbReference type="InterPro" id="IPR010982">
    <property type="entry name" value="Lambda_DNA-bd_dom_sf"/>
</dbReference>
<dbReference type="STRING" id="1909395.BKM31_17695"/>
<dbReference type="Pfam" id="PF19054">
    <property type="entry name" value="DUF5753"/>
    <property type="match status" value="1"/>
</dbReference>
<keyword evidence="4" id="KW-1185">Reference proteome</keyword>
<dbReference type="KEGG" id="noa:BKM31_17695"/>
<dbReference type="PROSITE" id="PS50943">
    <property type="entry name" value="HTH_CROC1"/>
    <property type="match status" value="1"/>
</dbReference>
<dbReference type="AlphaFoldDB" id="A0A1U9ZYL7"/>
<feature type="domain" description="HTH cro/C1-type" evidence="2">
    <location>
        <begin position="17"/>
        <end position="52"/>
    </location>
</feature>
<dbReference type="Proteomes" id="UP000190797">
    <property type="component" value="Chromosome"/>
</dbReference>
<dbReference type="InterPro" id="IPR001387">
    <property type="entry name" value="Cro/C1-type_HTH"/>
</dbReference>
<organism evidence="3 4">
    <name type="scientific">[Actinomadura] parvosata subsp. kistnae</name>
    <dbReference type="NCBI Taxonomy" id="1909395"/>
    <lineage>
        <taxon>Bacteria</taxon>
        <taxon>Bacillati</taxon>
        <taxon>Actinomycetota</taxon>
        <taxon>Actinomycetes</taxon>
        <taxon>Streptosporangiales</taxon>
        <taxon>Streptosporangiaceae</taxon>
        <taxon>Nonomuraea</taxon>
    </lineage>
</organism>
<dbReference type="Gene3D" id="1.10.260.40">
    <property type="entry name" value="lambda repressor-like DNA-binding domains"/>
    <property type="match status" value="2"/>
</dbReference>
<name>A0A1U9ZYL7_9ACTN</name>
<dbReference type="Pfam" id="PF13560">
    <property type="entry name" value="HTH_31"/>
    <property type="match status" value="1"/>
</dbReference>
<dbReference type="GO" id="GO:0003677">
    <property type="term" value="F:DNA binding"/>
    <property type="evidence" value="ECO:0007669"/>
    <property type="project" value="InterPro"/>
</dbReference>
<evidence type="ECO:0000259" key="2">
    <source>
        <dbReference type="PROSITE" id="PS50943"/>
    </source>
</evidence>
<dbReference type="EMBL" id="CP017717">
    <property type="protein sequence ID" value="AQZ63051.1"/>
    <property type="molecule type" value="Genomic_DNA"/>
</dbReference>
<reference evidence="4" key="1">
    <citation type="journal article" date="2017" name="Med. Chem. Commun.">
        <title>Nonomuraea sp. ATCC 55076 harbours the largest actinomycete chromosome to date and the kistamicin biosynthetic gene cluster.</title>
        <authorList>
            <person name="Nazari B."/>
            <person name="Forneris C.C."/>
            <person name="Gibson M.I."/>
            <person name="Moon K."/>
            <person name="Schramma K.R."/>
            <person name="Seyedsayamdost M.R."/>
        </authorList>
    </citation>
    <scope>NUCLEOTIDE SEQUENCE [LARGE SCALE GENOMIC DNA]</scope>
    <source>
        <strain evidence="4">ATCC 55076</strain>
    </source>
</reference>
<feature type="region of interest" description="Disordered" evidence="1">
    <location>
        <begin position="104"/>
        <end position="123"/>
    </location>
</feature>
<evidence type="ECO:0000313" key="3">
    <source>
        <dbReference type="EMBL" id="AQZ63051.1"/>
    </source>
</evidence>